<dbReference type="HOGENOM" id="CLU_012494_6_3_1"/>
<dbReference type="OrthoDB" id="60033at2759"/>
<dbReference type="AlphaFoldDB" id="N1QDF9"/>
<name>N1QDF9_SPHMS</name>
<keyword evidence="1 3" id="KW-0378">Hydrolase</keyword>
<dbReference type="SUPFAM" id="SSF53474">
    <property type="entry name" value="alpha/beta-Hydrolases"/>
    <property type="match status" value="1"/>
</dbReference>
<dbReference type="Gene3D" id="3.40.50.1820">
    <property type="entry name" value="alpha/beta hydrolase"/>
    <property type="match status" value="1"/>
</dbReference>
<evidence type="ECO:0000313" key="3">
    <source>
        <dbReference type="EMBL" id="EMF09425.1"/>
    </source>
</evidence>
<dbReference type="Proteomes" id="UP000016931">
    <property type="component" value="Unassembled WGS sequence"/>
</dbReference>
<dbReference type="eggNOG" id="KOG1515">
    <property type="taxonomic scope" value="Eukaryota"/>
</dbReference>
<dbReference type="InterPro" id="IPR013094">
    <property type="entry name" value="AB_hydrolase_3"/>
</dbReference>
<dbReference type="PANTHER" id="PTHR48081">
    <property type="entry name" value="AB HYDROLASE SUPERFAMILY PROTEIN C4A8.06C"/>
    <property type="match status" value="1"/>
</dbReference>
<dbReference type="EMBL" id="KB456269">
    <property type="protein sequence ID" value="EMF09425.1"/>
    <property type="molecule type" value="Genomic_DNA"/>
</dbReference>
<evidence type="ECO:0000256" key="1">
    <source>
        <dbReference type="ARBA" id="ARBA00022801"/>
    </source>
</evidence>
<sequence length="337" mass="37294">MADITDWKALSKPDPSWKEGVKTYLGGQEPQIGDFKGKPIPELRASMPKPPALTDERVIQEDRQIPVRDGSTIGVRIYRPRDQPSTGKSPLIVTYHGGGWSVGDLGHFASLLLEVTTKFGMVCVDVDYRLAPEHKFPTAAHDCIDATIWATKNAASLNADPAQGFLIAGDSAGGNLVGAVAHTWVTDKHQPKLTGTHYVVPALCDPSCIPEKYKHEYNACEQNRDAPILNSTAMEIFHEAYVPEAKMRSDPLFSPLIWPGGHAGQPPASFQVCGQDLLRDDGLIYEKVLRTEYGIPTKMKVYPGLPHGFWLMMPQIDASKKYVKEFMESIAWLLERK</sequence>
<dbReference type="GO" id="GO:0016787">
    <property type="term" value="F:hydrolase activity"/>
    <property type="evidence" value="ECO:0007669"/>
    <property type="project" value="UniProtKB-KW"/>
</dbReference>
<dbReference type="GeneID" id="27899328"/>
<keyword evidence="4" id="KW-1185">Reference proteome</keyword>
<reference evidence="3 4" key="1">
    <citation type="journal article" date="2012" name="PLoS Pathog.">
        <title>Diverse lifestyles and strategies of plant pathogenesis encoded in the genomes of eighteen Dothideomycetes fungi.</title>
        <authorList>
            <person name="Ohm R.A."/>
            <person name="Feau N."/>
            <person name="Henrissat B."/>
            <person name="Schoch C.L."/>
            <person name="Horwitz B.A."/>
            <person name="Barry K.W."/>
            <person name="Condon B.J."/>
            <person name="Copeland A.C."/>
            <person name="Dhillon B."/>
            <person name="Glaser F."/>
            <person name="Hesse C.N."/>
            <person name="Kosti I."/>
            <person name="LaButti K."/>
            <person name="Lindquist E.A."/>
            <person name="Lucas S."/>
            <person name="Salamov A.A."/>
            <person name="Bradshaw R.E."/>
            <person name="Ciuffetti L."/>
            <person name="Hamelin R.C."/>
            <person name="Kema G.H.J."/>
            <person name="Lawrence C."/>
            <person name="Scott J.A."/>
            <person name="Spatafora J.W."/>
            <person name="Turgeon B.G."/>
            <person name="de Wit P.J.G.M."/>
            <person name="Zhong S."/>
            <person name="Goodwin S.B."/>
            <person name="Grigoriev I.V."/>
        </authorList>
    </citation>
    <scope>NUCLEOTIDE SEQUENCE [LARGE SCALE GENOMIC DNA]</scope>
    <source>
        <strain evidence="3 4">SO2202</strain>
    </source>
</reference>
<organism evidence="3 4">
    <name type="scientific">Sphaerulina musiva (strain SO2202)</name>
    <name type="common">Poplar stem canker fungus</name>
    <name type="synonym">Septoria musiva</name>
    <dbReference type="NCBI Taxonomy" id="692275"/>
    <lineage>
        <taxon>Eukaryota</taxon>
        <taxon>Fungi</taxon>
        <taxon>Dikarya</taxon>
        <taxon>Ascomycota</taxon>
        <taxon>Pezizomycotina</taxon>
        <taxon>Dothideomycetes</taxon>
        <taxon>Dothideomycetidae</taxon>
        <taxon>Mycosphaerellales</taxon>
        <taxon>Mycosphaerellaceae</taxon>
        <taxon>Sphaerulina</taxon>
    </lineage>
</organism>
<protein>
    <submittedName>
        <fullName evidence="3">Alpha/beta-hydrolase</fullName>
    </submittedName>
</protein>
<accession>N1QDF9</accession>
<dbReference type="PANTHER" id="PTHR48081:SF8">
    <property type="entry name" value="ALPHA_BETA HYDROLASE FOLD-3 DOMAIN-CONTAINING PROTEIN-RELATED"/>
    <property type="match status" value="1"/>
</dbReference>
<evidence type="ECO:0000259" key="2">
    <source>
        <dbReference type="Pfam" id="PF07859"/>
    </source>
</evidence>
<feature type="domain" description="Alpha/beta hydrolase fold-3" evidence="2">
    <location>
        <begin position="92"/>
        <end position="310"/>
    </location>
</feature>
<gene>
    <name evidence="3" type="ORF">SEPMUDRAFT_128110</name>
</gene>
<dbReference type="RefSeq" id="XP_016757546.1">
    <property type="nucleotide sequence ID" value="XM_016902191.1"/>
</dbReference>
<proteinExistence type="predicted"/>
<dbReference type="InterPro" id="IPR050300">
    <property type="entry name" value="GDXG_lipolytic_enzyme"/>
</dbReference>
<dbReference type="InterPro" id="IPR029058">
    <property type="entry name" value="AB_hydrolase_fold"/>
</dbReference>
<dbReference type="Pfam" id="PF07859">
    <property type="entry name" value="Abhydrolase_3"/>
    <property type="match status" value="1"/>
</dbReference>
<dbReference type="OMA" id="AWCLRLC"/>
<evidence type="ECO:0000313" key="4">
    <source>
        <dbReference type="Proteomes" id="UP000016931"/>
    </source>
</evidence>
<dbReference type="STRING" id="692275.N1QDF9"/>